<keyword evidence="4 7" id="KW-0472">Membrane</keyword>
<feature type="chain" id="PRO_5035905104" evidence="8">
    <location>
        <begin position="19"/>
        <end position="1276"/>
    </location>
</feature>
<keyword evidence="5" id="KW-0175">Coiled coil</keyword>
<sequence>MDILSCVVVFHVLTGIYGKGLETNTINWHCKGYNGVAELFSCVHRKFYNEKGCMEKIKMVIQTAIHKNLTKECLVKQSKLPCTKCAGNNSCSDKHCRELLSVFIEELQNRHKRSNNDRESHNSDDATSGDPDDENKNMNGEENRGVDENEQDEKTTIDHVEHYDDTTESYNNDENKRTTENEKGQGKRRKEDRENNKNEIFKLGAIVGISVGITGTIILFLIILVIIFVYRRRSKKRKRKNITRLQPMDQRFEMANLKSNTSCTNKEEYHSLSTNKSQNTDEAQGEYFVLDPSITKYDKDLRNRNLPEITRCSSTDGDENVYYEIDEDKMKSSTDLEGVHKKQIKEGRVQGSLHSYRTKDLLGSTKKSEQPTRLISDDQRIEMANFESSKSSTKKEENIIIPANTVGAQGEYFVLDPSVTKYDKDLSSRVLQEDTKINVSQGEEKVYSEIVEIETETSKDGMSDHQKQVEEVRDIAIYHTDLTNNRNQIGFDNTTYNVTLKVPPLEYEMFYVVVLFSVLTEIHGDARRESSTDECLLKQCKASTEIRSCAKNLCRKSLTSCIEILHKERGEKRGKNGGVELTKGGRNNDQNRNKDKKKKIFKLGAIVGISVGITGTLILFLIILVIIVICRRRSKKKKRKQQKRLQSLDKRLEMANLESSPSSTNKGLYNIRNTDKSVNTYEAQTRCSVAEGDENVYYEIDEDKIESLTDIEGVHQKQIKEVRDKGSYYSDQTGCETQLGSKKNREELTRFQSVDQRFEMANLERVPSNSNKEGHPIRSANTVEAQGGYFVLDPSVTKYDKDLRNRELPEKSYIQRAQRQMVIGKTQDEVPIRKTSIFKVGAIVGISVGITGTIILFLIILVIIFVCRRRSKKKKRKHLTRQQAINQRLAIEKYESGSFSTNKGGNNVLSAKIPFKTDEAQGKYFVPSITKYDKELSNRKLPEIKRCSGAEGDDNVYYEIDEDKIKSSTDIDGVYQNKIKEFTDKSSYHSDQTRSEIQLGLMKKKMEQLTKQQSIDQRSEIASLESSIFSTNNRENTNTILFANESLNTDEEQGEYFVLDPFITKYDKDLSKLDLPEIKRFSVAQDDERVYNEIDEDEVQPPTDMKGVRQKKIEVKVKCSYNGDKNMYEIPRSTKDTNKQQTRPQSVDQRTEIDIQNSSSGDKVIMSVNESLNTDEEQGEYFVLDPSVTKYDRDISNLVLPEVKRFSVAQGDENVYNEINEDRIESSPVIKVDQQKQIEDVRDIVIYHTDHINHGTQSGFDNTAYHVASEIDDKSF</sequence>
<dbReference type="Proteomes" id="UP000683360">
    <property type="component" value="Unassembled WGS sequence"/>
</dbReference>
<dbReference type="PANTHER" id="PTHR15549">
    <property type="entry name" value="PAIRED IMMUNOGLOBULIN-LIKE TYPE 2 RECEPTOR"/>
    <property type="match status" value="1"/>
</dbReference>
<keyword evidence="3 7" id="KW-1133">Transmembrane helix</keyword>
<feature type="transmembrane region" description="Helical" evidence="7">
    <location>
        <begin position="203"/>
        <end position="230"/>
    </location>
</feature>
<evidence type="ECO:0000256" key="3">
    <source>
        <dbReference type="ARBA" id="ARBA00022989"/>
    </source>
</evidence>
<proteinExistence type="predicted"/>
<feature type="compositionally biased region" description="Basic and acidic residues" evidence="6">
    <location>
        <begin position="173"/>
        <end position="193"/>
    </location>
</feature>
<feature type="coiled-coil region" evidence="5">
    <location>
        <begin position="631"/>
        <end position="658"/>
    </location>
</feature>
<feature type="transmembrane region" description="Helical" evidence="7">
    <location>
        <begin position="840"/>
        <end position="867"/>
    </location>
</feature>
<evidence type="ECO:0000256" key="2">
    <source>
        <dbReference type="ARBA" id="ARBA00022692"/>
    </source>
</evidence>
<evidence type="ECO:0000256" key="7">
    <source>
        <dbReference type="SAM" id="Phobius"/>
    </source>
</evidence>
<feature type="compositionally biased region" description="Basic and acidic residues" evidence="6">
    <location>
        <begin position="134"/>
        <end position="165"/>
    </location>
</feature>
<feature type="compositionally biased region" description="Polar residues" evidence="6">
    <location>
        <begin position="1139"/>
        <end position="1161"/>
    </location>
</feature>
<keyword evidence="2 7" id="KW-0812">Transmembrane</keyword>
<evidence type="ECO:0000256" key="6">
    <source>
        <dbReference type="SAM" id="MobiDB-lite"/>
    </source>
</evidence>
<feature type="region of interest" description="Disordered" evidence="6">
    <location>
        <begin position="573"/>
        <end position="593"/>
    </location>
</feature>
<feature type="signal peptide" evidence="8">
    <location>
        <begin position="1"/>
        <end position="18"/>
    </location>
</feature>
<feature type="compositionally biased region" description="Basic and acidic residues" evidence="6">
    <location>
        <begin position="114"/>
        <end position="124"/>
    </location>
</feature>
<keyword evidence="8" id="KW-0732">Signal</keyword>
<protein>
    <submittedName>
        <fullName evidence="9">Uncharacterized protein</fullName>
    </submittedName>
</protein>
<dbReference type="InterPro" id="IPR051694">
    <property type="entry name" value="Immunoregulatory_rcpt-like"/>
</dbReference>
<accession>A0A8S3TTK4</accession>
<feature type="region of interest" description="Disordered" evidence="6">
    <location>
        <begin position="110"/>
        <end position="193"/>
    </location>
</feature>
<evidence type="ECO:0000256" key="4">
    <source>
        <dbReference type="ARBA" id="ARBA00023136"/>
    </source>
</evidence>
<evidence type="ECO:0000256" key="5">
    <source>
        <dbReference type="SAM" id="Coils"/>
    </source>
</evidence>
<comment type="caution">
    <text evidence="9">The sequence shown here is derived from an EMBL/GenBank/DDBJ whole genome shotgun (WGS) entry which is preliminary data.</text>
</comment>
<dbReference type="GO" id="GO:0016020">
    <property type="term" value="C:membrane"/>
    <property type="evidence" value="ECO:0007669"/>
    <property type="project" value="UniProtKB-SubCell"/>
</dbReference>
<dbReference type="AlphaFoldDB" id="A0A8S3TTK4"/>
<keyword evidence="10" id="KW-1185">Reference proteome</keyword>
<feature type="region of interest" description="Disordered" evidence="6">
    <location>
        <begin position="1126"/>
        <end position="1161"/>
    </location>
</feature>
<dbReference type="GO" id="GO:0071944">
    <property type="term" value="C:cell periphery"/>
    <property type="evidence" value="ECO:0007669"/>
    <property type="project" value="UniProtKB-ARBA"/>
</dbReference>
<evidence type="ECO:0000313" key="10">
    <source>
        <dbReference type="Proteomes" id="UP000683360"/>
    </source>
</evidence>
<feature type="transmembrane region" description="Helical" evidence="7">
    <location>
        <begin position="600"/>
        <end position="629"/>
    </location>
</feature>
<dbReference type="EMBL" id="CAJPWZ010002257">
    <property type="protein sequence ID" value="CAG2234563.1"/>
    <property type="molecule type" value="Genomic_DNA"/>
</dbReference>
<reference evidence="9" key="1">
    <citation type="submission" date="2021-03" db="EMBL/GenBank/DDBJ databases">
        <authorList>
            <person name="Bekaert M."/>
        </authorList>
    </citation>
    <scope>NUCLEOTIDE SEQUENCE</scope>
</reference>
<evidence type="ECO:0000313" key="9">
    <source>
        <dbReference type="EMBL" id="CAG2234563.1"/>
    </source>
</evidence>
<organism evidence="9 10">
    <name type="scientific">Mytilus edulis</name>
    <name type="common">Blue mussel</name>
    <dbReference type="NCBI Taxonomy" id="6550"/>
    <lineage>
        <taxon>Eukaryota</taxon>
        <taxon>Metazoa</taxon>
        <taxon>Spiralia</taxon>
        <taxon>Lophotrochozoa</taxon>
        <taxon>Mollusca</taxon>
        <taxon>Bivalvia</taxon>
        <taxon>Autobranchia</taxon>
        <taxon>Pteriomorphia</taxon>
        <taxon>Mytilida</taxon>
        <taxon>Mytiloidea</taxon>
        <taxon>Mytilidae</taxon>
        <taxon>Mytilinae</taxon>
        <taxon>Mytilus</taxon>
    </lineage>
</organism>
<evidence type="ECO:0000256" key="8">
    <source>
        <dbReference type="SAM" id="SignalP"/>
    </source>
</evidence>
<comment type="subcellular location">
    <subcellularLocation>
        <location evidence="1">Membrane</location>
        <topology evidence="1">Single-pass membrane protein</topology>
    </subcellularLocation>
</comment>
<name>A0A8S3TTK4_MYTED</name>
<gene>
    <name evidence="9" type="ORF">MEDL_47176</name>
</gene>
<evidence type="ECO:0000256" key="1">
    <source>
        <dbReference type="ARBA" id="ARBA00004167"/>
    </source>
</evidence>